<protein>
    <submittedName>
        <fullName evidence="1">Uncharacterized protein</fullName>
    </submittedName>
</protein>
<name>A0AAD5SAJ8_9FUNG</name>
<dbReference type="AlphaFoldDB" id="A0AAD5SAJ8"/>
<accession>A0AAD5SAJ8</accession>
<sequence>MTQSSTTTTTDDTRVRVAIQKNDIVTIHRLLDENFDTFHTKSENCSAYVFLAAAYSPCILETLLAHWSAPPRSTGWLSNIISSALHYHHDFNEDLQSLRFPSFSPDLLLIPLVRFSPIPKSHIYQLLHRVTRKYLTVNTDSFDVPNYLKLMSGFFNVVPEVKQHYPSAIKLLRPFLEQTHLGKEITHATIRIILGAGLGWSGRDFEIALDALQRFCVEYREEEATLRIRSVASASNWTLNWTVRVVFGSAYWLTQAAEKDLQCQLEPLMEIRNEGKVADNRGVVKTEMTQGTYLNQLPCEIFHLICGWVVGVRLHKGKVDLCHVYEGRYDVLQYVQLRRETKYDHQIKKMLKG</sequence>
<evidence type="ECO:0000313" key="1">
    <source>
        <dbReference type="EMBL" id="KAJ3050786.1"/>
    </source>
</evidence>
<dbReference type="Proteomes" id="UP001212841">
    <property type="component" value="Unassembled WGS sequence"/>
</dbReference>
<comment type="caution">
    <text evidence="1">The sequence shown here is derived from an EMBL/GenBank/DDBJ whole genome shotgun (WGS) entry which is preliminary data.</text>
</comment>
<organism evidence="1 2">
    <name type="scientific">Rhizophlyctis rosea</name>
    <dbReference type="NCBI Taxonomy" id="64517"/>
    <lineage>
        <taxon>Eukaryota</taxon>
        <taxon>Fungi</taxon>
        <taxon>Fungi incertae sedis</taxon>
        <taxon>Chytridiomycota</taxon>
        <taxon>Chytridiomycota incertae sedis</taxon>
        <taxon>Chytridiomycetes</taxon>
        <taxon>Rhizophlyctidales</taxon>
        <taxon>Rhizophlyctidaceae</taxon>
        <taxon>Rhizophlyctis</taxon>
    </lineage>
</organism>
<reference evidence="1" key="1">
    <citation type="submission" date="2020-05" db="EMBL/GenBank/DDBJ databases">
        <title>Phylogenomic resolution of chytrid fungi.</title>
        <authorList>
            <person name="Stajich J.E."/>
            <person name="Amses K."/>
            <person name="Simmons R."/>
            <person name="Seto K."/>
            <person name="Myers J."/>
            <person name="Bonds A."/>
            <person name="Quandt C.A."/>
            <person name="Barry K."/>
            <person name="Liu P."/>
            <person name="Grigoriev I."/>
            <person name="Longcore J.E."/>
            <person name="James T.Y."/>
        </authorList>
    </citation>
    <scope>NUCLEOTIDE SEQUENCE</scope>
    <source>
        <strain evidence="1">JEL0318</strain>
    </source>
</reference>
<gene>
    <name evidence="1" type="ORF">HK097_008227</name>
</gene>
<dbReference type="EMBL" id="JADGJD010000473">
    <property type="protein sequence ID" value="KAJ3050786.1"/>
    <property type="molecule type" value="Genomic_DNA"/>
</dbReference>
<evidence type="ECO:0000313" key="2">
    <source>
        <dbReference type="Proteomes" id="UP001212841"/>
    </source>
</evidence>
<keyword evidence="2" id="KW-1185">Reference proteome</keyword>
<proteinExistence type="predicted"/>